<dbReference type="AlphaFoldDB" id="A0A6A5UDD7"/>
<dbReference type="EMBL" id="ML976978">
    <property type="protein sequence ID" value="KAF1962704.1"/>
    <property type="molecule type" value="Genomic_DNA"/>
</dbReference>
<organism evidence="1 2">
    <name type="scientific">Byssothecium circinans</name>
    <dbReference type="NCBI Taxonomy" id="147558"/>
    <lineage>
        <taxon>Eukaryota</taxon>
        <taxon>Fungi</taxon>
        <taxon>Dikarya</taxon>
        <taxon>Ascomycota</taxon>
        <taxon>Pezizomycotina</taxon>
        <taxon>Dothideomycetes</taxon>
        <taxon>Pleosporomycetidae</taxon>
        <taxon>Pleosporales</taxon>
        <taxon>Massarineae</taxon>
        <taxon>Massarinaceae</taxon>
        <taxon>Byssothecium</taxon>
    </lineage>
</organism>
<evidence type="ECO:0000313" key="2">
    <source>
        <dbReference type="Proteomes" id="UP000800035"/>
    </source>
</evidence>
<dbReference type="Proteomes" id="UP000800035">
    <property type="component" value="Unassembled WGS sequence"/>
</dbReference>
<accession>A0A6A5UDD7</accession>
<proteinExistence type="predicted"/>
<reference evidence="1" key="1">
    <citation type="journal article" date="2020" name="Stud. Mycol.">
        <title>101 Dothideomycetes genomes: a test case for predicting lifestyles and emergence of pathogens.</title>
        <authorList>
            <person name="Haridas S."/>
            <person name="Albert R."/>
            <person name="Binder M."/>
            <person name="Bloem J."/>
            <person name="Labutti K."/>
            <person name="Salamov A."/>
            <person name="Andreopoulos B."/>
            <person name="Baker S."/>
            <person name="Barry K."/>
            <person name="Bills G."/>
            <person name="Bluhm B."/>
            <person name="Cannon C."/>
            <person name="Castanera R."/>
            <person name="Culley D."/>
            <person name="Daum C."/>
            <person name="Ezra D."/>
            <person name="Gonzalez J."/>
            <person name="Henrissat B."/>
            <person name="Kuo A."/>
            <person name="Liang C."/>
            <person name="Lipzen A."/>
            <person name="Lutzoni F."/>
            <person name="Magnuson J."/>
            <person name="Mondo S."/>
            <person name="Nolan M."/>
            <person name="Ohm R."/>
            <person name="Pangilinan J."/>
            <person name="Park H.-J."/>
            <person name="Ramirez L."/>
            <person name="Alfaro M."/>
            <person name="Sun H."/>
            <person name="Tritt A."/>
            <person name="Yoshinaga Y."/>
            <person name="Zwiers L.-H."/>
            <person name="Turgeon B."/>
            <person name="Goodwin S."/>
            <person name="Spatafora J."/>
            <person name="Crous P."/>
            <person name="Grigoriev I."/>
        </authorList>
    </citation>
    <scope>NUCLEOTIDE SEQUENCE</scope>
    <source>
        <strain evidence="1">CBS 675.92</strain>
    </source>
</reference>
<protein>
    <submittedName>
        <fullName evidence="1">Uncharacterized protein</fullName>
    </submittedName>
</protein>
<dbReference type="OrthoDB" id="10594285at2759"/>
<gene>
    <name evidence="1" type="ORF">CC80DRAFT_499044</name>
</gene>
<keyword evidence="2" id="KW-1185">Reference proteome</keyword>
<sequence length="258" mass="28774">MSRHQGTDMNDLVSAFTDINPYGTADAMNNLTGTFSVVTLGGPAVQNTTNLTVEAPQVLDGEQWLQQNVFNGDYPPDADDDEQLLILAGVQDYRLPCNGGSAVVAYSYQHNEPYVELPSPPPDFESIISNASLSSAQTAVRQQFAAEMSLEAGKELRECYGWMLNHSLGELADFVLPSDLQELAVLSVFMAEEIHRRCVWMRARCTGWIRGEEKEMLVWGLVKYYRKASRNRLKKGIITIENQPEESLGSELIQTHIE</sequence>
<evidence type="ECO:0000313" key="1">
    <source>
        <dbReference type="EMBL" id="KAF1962704.1"/>
    </source>
</evidence>
<name>A0A6A5UDD7_9PLEO</name>